<dbReference type="InterPro" id="IPR034681">
    <property type="entry name" value="MenF"/>
</dbReference>
<comment type="pathway">
    <text evidence="4">Quinol/quinone metabolism; menaquinone biosynthesis.</text>
</comment>
<comment type="function">
    <text evidence="4">Catalyzes the conversion of chorismate to isochorismate.</text>
</comment>
<accession>N4WLU2</accession>
<organism evidence="6 7">
    <name type="scientific">Gracilibacillus halophilus YIM-C55.5</name>
    <dbReference type="NCBI Taxonomy" id="1308866"/>
    <lineage>
        <taxon>Bacteria</taxon>
        <taxon>Bacillati</taxon>
        <taxon>Bacillota</taxon>
        <taxon>Bacilli</taxon>
        <taxon>Bacillales</taxon>
        <taxon>Bacillaceae</taxon>
        <taxon>Gracilibacillus</taxon>
    </lineage>
</organism>
<dbReference type="Proteomes" id="UP000012283">
    <property type="component" value="Unassembled WGS sequence"/>
</dbReference>
<keyword evidence="4" id="KW-0479">Metal-binding</keyword>
<protein>
    <recommendedName>
        <fullName evidence="4">Isochorismate synthase MenF</fullName>
        <ecNumber evidence="4">5.4.4.2</ecNumber>
    </recommendedName>
    <alternativeName>
        <fullName evidence="4">Isochorismate mutase</fullName>
    </alternativeName>
</protein>
<feature type="active site" description="Proton acceptor" evidence="4">
    <location>
        <position position="217"/>
    </location>
</feature>
<dbReference type="GO" id="GO:0009234">
    <property type="term" value="P:menaquinone biosynthetic process"/>
    <property type="evidence" value="ECO:0007669"/>
    <property type="project" value="UniProtKB-UniRule"/>
</dbReference>
<evidence type="ECO:0000256" key="1">
    <source>
        <dbReference type="ARBA" id="ARBA00000799"/>
    </source>
</evidence>
<keyword evidence="4" id="KW-0474">Menaquinone biosynthesis</keyword>
<evidence type="ECO:0000313" key="6">
    <source>
        <dbReference type="EMBL" id="ENH97117.1"/>
    </source>
</evidence>
<evidence type="ECO:0000256" key="4">
    <source>
        <dbReference type="HAMAP-Rule" id="MF_01935"/>
    </source>
</evidence>
<dbReference type="HAMAP" id="MF_01935">
    <property type="entry name" value="MenF"/>
    <property type="match status" value="1"/>
</dbReference>
<feature type="binding site" evidence="4">
    <location>
        <position position="445"/>
    </location>
    <ligand>
        <name>Mg(2+)</name>
        <dbReference type="ChEBI" id="CHEBI:18420"/>
    </ligand>
</feature>
<evidence type="ECO:0000256" key="2">
    <source>
        <dbReference type="ARBA" id="ARBA00005297"/>
    </source>
</evidence>
<dbReference type="InterPro" id="IPR004561">
    <property type="entry name" value="IsoChor_synthase"/>
</dbReference>
<dbReference type="RefSeq" id="WP_003467031.1">
    <property type="nucleotide sequence ID" value="NZ_APML01000022.1"/>
</dbReference>
<proteinExistence type="inferred from homology"/>
<name>N4WLU2_9BACI</name>
<dbReference type="SUPFAM" id="SSF56322">
    <property type="entry name" value="ADC synthase"/>
    <property type="match status" value="1"/>
</dbReference>
<comment type="caution">
    <text evidence="6">The sequence shown here is derived from an EMBL/GenBank/DDBJ whole genome shotgun (WGS) entry which is preliminary data.</text>
</comment>
<dbReference type="Pfam" id="PF00425">
    <property type="entry name" value="Chorismate_bind"/>
    <property type="match status" value="1"/>
</dbReference>
<dbReference type="NCBIfam" id="TIGR00543">
    <property type="entry name" value="isochor_syn"/>
    <property type="match status" value="1"/>
</dbReference>
<dbReference type="GO" id="GO:0009697">
    <property type="term" value="P:salicylic acid biosynthetic process"/>
    <property type="evidence" value="ECO:0007669"/>
    <property type="project" value="TreeGrafter"/>
</dbReference>
<evidence type="ECO:0000259" key="5">
    <source>
        <dbReference type="Pfam" id="PF00425"/>
    </source>
</evidence>
<feature type="domain" description="Chorismate-utilising enzyme C-terminal" evidence="5">
    <location>
        <begin position="196"/>
        <end position="449"/>
    </location>
</feature>
<dbReference type="PANTHER" id="PTHR42839">
    <property type="entry name" value="ISOCHORISMATE SYNTHASE ENTC"/>
    <property type="match status" value="1"/>
</dbReference>
<feature type="binding site" evidence="4">
    <location>
        <position position="310"/>
    </location>
    <ligand>
        <name>Mg(2+)</name>
        <dbReference type="ChEBI" id="CHEBI:18420"/>
    </ligand>
</feature>
<comment type="pathway">
    <text evidence="4">Quinol/quinone metabolism; 1,4-dihydroxy-2-naphthoate biosynthesis; 1,4-dihydroxy-2-naphthoate from chorismate: step 1/7.</text>
</comment>
<dbReference type="AlphaFoldDB" id="N4WLU2"/>
<keyword evidence="3 4" id="KW-0413">Isomerase</keyword>
<comment type="catalytic activity">
    <reaction evidence="1 4">
        <text>chorismate = isochorismate</text>
        <dbReference type="Rhea" id="RHEA:18985"/>
        <dbReference type="ChEBI" id="CHEBI:29748"/>
        <dbReference type="ChEBI" id="CHEBI:29780"/>
        <dbReference type="EC" id="5.4.4.2"/>
    </reaction>
</comment>
<dbReference type="UniPathway" id="UPA01057">
    <property type="reaction ID" value="UER00163"/>
</dbReference>
<dbReference type="UniPathway" id="UPA00079"/>
<sequence length="460" mass="52701">MIEIKEINIEQALQKAKTKAIEQGKRALLSIAEPIAPIDPILFFQSGSQYQVPRTFWSSADHDFFLVGIGNEMTLHANNDTYRQISVLWQELLEHTVVEHPFSNQKVGPIAFGGFPFDADTNQYWQGFEGSQFRVPRFLLTKDKDHYFLTINVMVEHDEDIETLSAQLVEDKQYLLSAPFHPLFTNAIASKQEKQTEEWKQLVRQATAEIRENKMSKVVLARQMEVTYHHEIVISQVLEHLRREQKNSYLFAWETEDACFVGATPERLVRVDEQHLLSTCLAGTAPRGESAEKDEQMGSFLMNDQKNRREHQFVVDMIQEAVRSFAENVHIPDEPQLYRLKNLQHLYTPVRAKLRDEYTILDVVAKLHPTPALSGFPRLASLHFIRKYEQMQRGWYGAPIGWIDQDFNGEFAVAIRSALVNKSSATLFAGCGVVEDSDPDIEFSETTIKFTPMLQALGGL</sequence>
<feature type="active site" description="Proton donor" evidence="4">
    <location>
        <position position="266"/>
    </location>
</feature>
<dbReference type="eggNOG" id="COG1169">
    <property type="taxonomic scope" value="Bacteria"/>
</dbReference>
<evidence type="ECO:0000256" key="3">
    <source>
        <dbReference type="ARBA" id="ARBA00023235"/>
    </source>
</evidence>
<keyword evidence="4" id="KW-0460">Magnesium</keyword>
<dbReference type="PANTHER" id="PTHR42839:SF1">
    <property type="entry name" value="ISOCHORISMATE SYNTHASE MENF"/>
    <property type="match status" value="1"/>
</dbReference>
<gene>
    <name evidence="4" type="primary">menF</name>
    <name evidence="6" type="ORF">J416_06697</name>
</gene>
<comment type="cofactor">
    <cofactor evidence="4">
        <name>Mg(2+)</name>
        <dbReference type="ChEBI" id="CHEBI:18420"/>
    </cofactor>
</comment>
<dbReference type="STRING" id="1308866.J416_06697"/>
<dbReference type="GO" id="GO:0000287">
    <property type="term" value="F:magnesium ion binding"/>
    <property type="evidence" value="ECO:0007669"/>
    <property type="project" value="UniProtKB-UniRule"/>
</dbReference>
<dbReference type="OrthoDB" id="9803598at2"/>
<dbReference type="Gene3D" id="3.60.120.10">
    <property type="entry name" value="Anthranilate synthase"/>
    <property type="match status" value="1"/>
</dbReference>
<evidence type="ECO:0000313" key="7">
    <source>
        <dbReference type="Proteomes" id="UP000012283"/>
    </source>
</evidence>
<dbReference type="InterPro" id="IPR015890">
    <property type="entry name" value="Chorismate_C"/>
</dbReference>
<dbReference type="InterPro" id="IPR005801">
    <property type="entry name" value="ADC_synthase"/>
</dbReference>
<comment type="similarity">
    <text evidence="2 4">Belongs to the isochorismate synthase family.</text>
</comment>
<dbReference type="EMBL" id="APML01000022">
    <property type="protein sequence ID" value="ENH97117.1"/>
    <property type="molecule type" value="Genomic_DNA"/>
</dbReference>
<dbReference type="PATRIC" id="fig|1308866.3.peg.1350"/>
<dbReference type="EC" id="5.4.4.2" evidence="4"/>
<keyword evidence="7" id="KW-1185">Reference proteome</keyword>
<dbReference type="GO" id="GO:0008909">
    <property type="term" value="F:isochorismate synthase activity"/>
    <property type="evidence" value="ECO:0007669"/>
    <property type="project" value="UniProtKB-UniRule"/>
</dbReference>
<reference evidence="6 7" key="1">
    <citation type="submission" date="2013-03" db="EMBL/GenBank/DDBJ databases">
        <title>Draft genome sequence of Gracibacillus halophilus YIM-C55.5, a moderately halophilic and thermophilic organism from the Xiaochaidamu salt lake.</title>
        <authorList>
            <person name="Sugumar T."/>
            <person name="Polireddy D.R."/>
            <person name="Antony A."/>
            <person name="Madhava Y.R."/>
            <person name="Sivakumar N."/>
        </authorList>
    </citation>
    <scope>NUCLEOTIDE SEQUENCE [LARGE SCALE GENOMIC DNA]</scope>
    <source>
        <strain evidence="6 7">YIM-C55.5</strain>
    </source>
</reference>